<dbReference type="Proteomes" id="UP000515679">
    <property type="component" value="Chromosome"/>
</dbReference>
<accession>A0A7G5C1Y4</accession>
<evidence type="ECO:0000256" key="1">
    <source>
        <dbReference type="ARBA" id="ARBA00022679"/>
    </source>
</evidence>
<proteinExistence type="predicted"/>
<dbReference type="KEGG" id="cchl:FPL14_20060"/>
<feature type="coiled-coil region" evidence="2">
    <location>
        <begin position="283"/>
        <end position="318"/>
    </location>
</feature>
<keyword evidence="6" id="KW-1185">Reference proteome</keyword>
<evidence type="ECO:0008006" key="7">
    <source>
        <dbReference type="Google" id="ProtNLM"/>
    </source>
</evidence>
<dbReference type="PIRSF" id="PIRSF007023">
    <property type="entry name" value="UDP-Galf_transf"/>
    <property type="match status" value="1"/>
</dbReference>
<feature type="domain" description="Glucosyltransferase 3-like N-terminal" evidence="3">
    <location>
        <begin position="3"/>
        <end position="139"/>
    </location>
</feature>
<dbReference type="Pfam" id="PF26334">
    <property type="entry name" value="Gtf3_N"/>
    <property type="match status" value="1"/>
</dbReference>
<reference evidence="5 6" key="1">
    <citation type="submission" date="2019-07" db="EMBL/GenBank/DDBJ databases">
        <authorList>
            <person name="Kim J.K."/>
            <person name="Cheong H.-M."/>
            <person name="Choi Y."/>
            <person name="Hwang K.J."/>
            <person name="Lee S."/>
            <person name="Choi C."/>
        </authorList>
    </citation>
    <scope>NUCLEOTIDE SEQUENCE [LARGE SCALE GENOMIC DNA]</scope>
    <source>
        <strain evidence="5 6">KS 22</strain>
    </source>
</reference>
<sequence>MKKYYLQKYVERDHTAGTKGVLDVEYFVEQIAFKPLYKLSTTNSKLSKLANIFANIGKLDNNTILLTQYPIHSRLRVKELKLIRKLYRKITLVSIIQDIPSLRTDHDKIEHDLEQLNLFDYIISHNSRMSKWLADQKVKPVVSDLELFDYKAEAKADRSISDFKSMCFAGNLNKSGFIYEFGKQVNGIKLNVYGPNIDQSRIDSSNGFLDYKGSYEPDVLHTLLEGAFGLVWDGDSIDTCSGDLGEYTRYNNPNKLSLYIASGLPVIVWSEAAIAKVVEENGIGFAVASLKELEEKMNRIDEETYAAYRENIAEMQNKVINGYFIKSAVGKILERTKDSLQTKSS</sequence>
<name>A0A7G5C1Y4_9BACL</name>
<feature type="domain" description="Glucosyltransferase 3-like C-terminal" evidence="4">
    <location>
        <begin position="166"/>
        <end position="330"/>
    </location>
</feature>
<organism evidence="5 6">
    <name type="scientific">Cohnella cholangitidis</name>
    <dbReference type="NCBI Taxonomy" id="2598458"/>
    <lineage>
        <taxon>Bacteria</taxon>
        <taxon>Bacillati</taxon>
        <taxon>Bacillota</taxon>
        <taxon>Bacilli</taxon>
        <taxon>Bacillales</taxon>
        <taxon>Paenibacillaceae</taxon>
        <taxon>Cohnella</taxon>
    </lineage>
</organism>
<gene>
    <name evidence="5" type="ORF">FPL14_20060</name>
</gene>
<evidence type="ECO:0000313" key="6">
    <source>
        <dbReference type="Proteomes" id="UP000515679"/>
    </source>
</evidence>
<protein>
    <recommendedName>
        <fullName evidence="7">Beta-1,6-galactofuranosyltransferase</fullName>
    </recommendedName>
</protein>
<dbReference type="Gene3D" id="3.40.50.2000">
    <property type="entry name" value="Glycogen Phosphorylase B"/>
    <property type="match status" value="2"/>
</dbReference>
<evidence type="ECO:0000259" key="3">
    <source>
        <dbReference type="Pfam" id="PF26334"/>
    </source>
</evidence>
<dbReference type="RefSeq" id="WP_182299450.1">
    <property type="nucleotide sequence ID" value="NZ_CP041969.1"/>
</dbReference>
<dbReference type="Pfam" id="PF26337">
    <property type="entry name" value="Gtf3_C"/>
    <property type="match status" value="1"/>
</dbReference>
<dbReference type="InterPro" id="IPR058592">
    <property type="entry name" value="Gtf3_C"/>
</dbReference>
<evidence type="ECO:0000256" key="2">
    <source>
        <dbReference type="SAM" id="Coils"/>
    </source>
</evidence>
<keyword evidence="1" id="KW-0808">Transferase</keyword>
<dbReference type="AlphaFoldDB" id="A0A7G5C1Y4"/>
<evidence type="ECO:0000259" key="4">
    <source>
        <dbReference type="Pfam" id="PF26337"/>
    </source>
</evidence>
<dbReference type="InterPro" id="IPR058591">
    <property type="entry name" value="Gtf3_N"/>
</dbReference>
<evidence type="ECO:0000313" key="5">
    <source>
        <dbReference type="EMBL" id="QMV43218.1"/>
    </source>
</evidence>
<dbReference type="EMBL" id="CP041969">
    <property type="protein sequence ID" value="QMV43218.1"/>
    <property type="molecule type" value="Genomic_DNA"/>
</dbReference>
<keyword evidence="2" id="KW-0175">Coiled coil</keyword>